<name>W0FJT0_9BACT</name>
<keyword evidence="2" id="KW-0732">Signal</keyword>
<evidence type="ECO:0000313" key="3">
    <source>
        <dbReference type="EMBL" id="AHF25118.1"/>
    </source>
</evidence>
<feature type="chain" id="PRO_5004788772" description="Lipoprotein" evidence="2">
    <location>
        <begin position="26"/>
        <end position="86"/>
    </location>
</feature>
<protein>
    <recommendedName>
        <fullName evidence="4">Lipoprotein</fullName>
    </recommendedName>
</protein>
<dbReference type="EMBL" id="KC246819">
    <property type="protein sequence ID" value="AHF25118.1"/>
    <property type="molecule type" value="Genomic_DNA"/>
</dbReference>
<sequence length="86" mass="8866">MKRSVKALTFAAAAAAGMTISGCWGFGGNVYGPPPDNPSRTASQQTESEKPSNTGTRDTAASYPTPYDATGEPEVDVYGPPPDSPD</sequence>
<feature type="region of interest" description="Disordered" evidence="1">
    <location>
        <begin position="26"/>
        <end position="86"/>
    </location>
</feature>
<dbReference type="PROSITE" id="PS51257">
    <property type="entry name" value="PROKAR_LIPOPROTEIN"/>
    <property type="match status" value="1"/>
</dbReference>
<evidence type="ECO:0008006" key="4">
    <source>
        <dbReference type="Google" id="ProtNLM"/>
    </source>
</evidence>
<feature type="signal peptide" evidence="2">
    <location>
        <begin position="1"/>
        <end position="25"/>
    </location>
</feature>
<proteinExistence type="predicted"/>
<accession>W0FJT0</accession>
<evidence type="ECO:0000256" key="2">
    <source>
        <dbReference type="SAM" id="SignalP"/>
    </source>
</evidence>
<feature type="compositionally biased region" description="Polar residues" evidence="1">
    <location>
        <begin position="38"/>
        <end position="59"/>
    </location>
</feature>
<evidence type="ECO:0000256" key="1">
    <source>
        <dbReference type="SAM" id="MobiDB-lite"/>
    </source>
</evidence>
<organism evidence="3">
    <name type="scientific">uncultured bacterium Contig1552</name>
    <dbReference type="NCBI Taxonomy" id="1393454"/>
    <lineage>
        <taxon>Bacteria</taxon>
        <taxon>environmental samples</taxon>
    </lineage>
</organism>
<reference evidence="3" key="1">
    <citation type="journal article" date="2013" name="PLoS ONE">
        <title>Metagenomic insights into the carbohydrate-active enzymes carried by the microorganisms adhering to solid digesta in the rumen of cows.</title>
        <authorList>
            <person name="Wang L."/>
            <person name="Hatem A."/>
            <person name="Catalyurek U.V."/>
            <person name="Morrison M."/>
            <person name="Yu Z."/>
        </authorList>
    </citation>
    <scope>NUCLEOTIDE SEQUENCE</scope>
</reference>
<dbReference type="AlphaFoldDB" id="W0FJT0"/>